<protein>
    <recommendedName>
        <fullName evidence="3">Ribbon-helix-helix protein CopG domain-containing protein</fullName>
    </recommendedName>
</protein>
<reference evidence="1 2" key="1">
    <citation type="submission" date="2019-11" db="EMBL/GenBank/DDBJ databases">
        <title>Comparison of genomes from free-living endosymbiotic cyanobacteria isolated from Azolla.</title>
        <authorList>
            <person name="Thiel T."/>
            <person name="Pratte B."/>
        </authorList>
    </citation>
    <scope>NUCLEOTIDE SEQUENCE [LARGE SCALE GENOMIC DNA]</scope>
    <source>
        <strain evidence="1 2">N2B</strain>
    </source>
</reference>
<keyword evidence="2" id="KW-1185">Reference proteome</keyword>
<dbReference type="GeneID" id="58726284"/>
<evidence type="ECO:0000313" key="2">
    <source>
        <dbReference type="Proteomes" id="UP000570851"/>
    </source>
</evidence>
<dbReference type="RefSeq" id="WP_041456300.1">
    <property type="nucleotide sequence ID" value="NZ_JACKZP010000059.1"/>
</dbReference>
<evidence type="ECO:0008006" key="3">
    <source>
        <dbReference type="Google" id="ProtNLM"/>
    </source>
</evidence>
<dbReference type="Proteomes" id="UP000570851">
    <property type="component" value="Unassembled WGS sequence"/>
</dbReference>
<evidence type="ECO:0000313" key="1">
    <source>
        <dbReference type="EMBL" id="MBC1303347.1"/>
    </source>
</evidence>
<comment type="caution">
    <text evidence="1">The sequence shown here is derived from an EMBL/GenBank/DDBJ whole genome shotgun (WGS) entry which is preliminary data.</text>
</comment>
<gene>
    <name evidence="1" type="ORF">GNE12_15655</name>
</gene>
<proteinExistence type="predicted"/>
<sequence>MGKKGQKGQKDVPELYDEVKKRVNLALTPTGIDGLDAIADSMDLSRSEFVERIGRKLIPVNVSSLTQEDNQAIKKP</sequence>
<dbReference type="EMBL" id="JACKZP010000059">
    <property type="protein sequence ID" value="MBC1303347.1"/>
    <property type="molecule type" value="Genomic_DNA"/>
</dbReference>
<accession>A0ABR6SAB7</accession>
<organism evidence="1 2">
    <name type="scientific">Trichormus variabilis N2B</name>
    <dbReference type="NCBI Taxonomy" id="2681315"/>
    <lineage>
        <taxon>Bacteria</taxon>
        <taxon>Bacillati</taxon>
        <taxon>Cyanobacteriota</taxon>
        <taxon>Cyanophyceae</taxon>
        <taxon>Nostocales</taxon>
        <taxon>Nostocaceae</taxon>
        <taxon>Trichormus</taxon>
    </lineage>
</organism>
<name>A0ABR6SAB7_ANAVA</name>